<dbReference type="Proteomes" id="UP000186106">
    <property type="component" value="Unassembled WGS sequence"/>
</dbReference>
<gene>
    <name evidence="1" type="ORF">SAMN05421768_106310</name>
</gene>
<evidence type="ECO:0000313" key="2">
    <source>
        <dbReference type="Proteomes" id="UP000186106"/>
    </source>
</evidence>
<organism evidence="1 2">
    <name type="scientific">Chryseobacterium joostei</name>
    <dbReference type="NCBI Taxonomy" id="112234"/>
    <lineage>
        <taxon>Bacteria</taxon>
        <taxon>Pseudomonadati</taxon>
        <taxon>Bacteroidota</taxon>
        <taxon>Flavobacteriia</taxon>
        <taxon>Flavobacteriales</taxon>
        <taxon>Weeksellaceae</taxon>
        <taxon>Chryseobacterium group</taxon>
        <taxon>Chryseobacterium</taxon>
    </lineage>
</organism>
<evidence type="ECO:0000313" key="1">
    <source>
        <dbReference type="EMBL" id="SIS39784.1"/>
    </source>
</evidence>
<dbReference type="EMBL" id="FTNZ01000006">
    <property type="protein sequence ID" value="SIS39784.1"/>
    <property type="molecule type" value="Genomic_DNA"/>
</dbReference>
<proteinExistence type="predicted"/>
<reference evidence="1 2" key="1">
    <citation type="submission" date="2017-01" db="EMBL/GenBank/DDBJ databases">
        <authorList>
            <person name="Mah S.A."/>
            <person name="Swanson W.J."/>
            <person name="Moy G.W."/>
            <person name="Vacquier V.D."/>
        </authorList>
    </citation>
    <scope>NUCLEOTIDE SEQUENCE [LARGE SCALE GENOMIC DNA]</scope>
    <source>
        <strain evidence="1 2">DSM 16927</strain>
    </source>
</reference>
<dbReference type="STRING" id="112234.SAMN05421768_106310"/>
<protein>
    <submittedName>
        <fullName evidence="1">Uncharacterized protein</fullName>
    </submittedName>
</protein>
<name>A0A1N7IRQ8_9FLAO</name>
<accession>A0A1N7IRQ8</accession>
<sequence length="37" mass="4275">MDSHFKNKKKSSNSYAKLEAKLFVDYFTKTTASNCLK</sequence>
<dbReference type="AlphaFoldDB" id="A0A1N7IRQ8"/>